<evidence type="ECO:0008006" key="6">
    <source>
        <dbReference type="Google" id="ProtNLM"/>
    </source>
</evidence>
<dbReference type="KEGG" id="vco:VC0395_A2178"/>
<accession>A0A0H3AJU3</accession>
<dbReference type="eggNOG" id="COG3083">
    <property type="taxonomic scope" value="Bacteria"/>
</dbReference>
<keyword evidence="1" id="KW-1133">Transmembrane helix</keyword>
<proteinExistence type="predicted"/>
<dbReference type="PANTHER" id="PTHR43751">
    <property type="entry name" value="SULFATASE"/>
    <property type="match status" value="1"/>
</dbReference>
<evidence type="ECO:0000313" key="4">
    <source>
        <dbReference type="EMBL" id="ABQ20825.1"/>
    </source>
</evidence>
<dbReference type="InterPro" id="IPR012159">
    <property type="entry name" value="YejM-like"/>
</dbReference>
<dbReference type="PIRSF" id="PIRSF004950">
    <property type="entry name" value="Mmb_sulf_HI0842"/>
    <property type="match status" value="1"/>
</dbReference>
<dbReference type="PATRIC" id="fig|345073.21.peg.2613"/>
<organism evidence="4 5">
    <name type="scientific">Vibrio cholerae serotype O1 (strain ATCC 39541 / Classical Ogawa 395 / O395)</name>
    <dbReference type="NCBI Taxonomy" id="345073"/>
    <lineage>
        <taxon>Bacteria</taxon>
        <taxon>Pseudomonadati</taxon>
        <taxon>Pseudomonadota</taxon>
        <taxon>Gammaproteobacteria</taxon>
        <taxon>Vibrionales</taxon>
        <taxon>Vibrionaceae</taxon>
        <taxon>Vibrio</taxon>
    </lineage>
</organism>
<feature type="transmembrane region" description="Helical" evidence="1">
    <location>
        <begin position="135"/>
        <end position="159"/>
    </location>
</feature>
<evidence type="ECO:0000256" key="1">
    <source>
        <dbReference type="SAM" id="Phobius"/>
    </source>
</evidence>
<dbReference type="InterPro" id="IPR000917">
    <property type="entry name" value="Sulfatase_N"/>
</dbReference>
<dbReference type="InterPro" id="IPR052701">
    <property type="entry name" value="GAG_Ulvan_Degrading_Sulfatases"/>
</dbReference>
<feature type="transmembrane region" description="Helical" evidence="1">
    <location>
        <begin position="92"/>
        <end position="115"/>
    </location>
</feature>
<dbReference type="CDD" id="cd16148">
    <property type="entry name" value="sulfatase_like"/>
    <property type="match status" value="1"/>
</dbReference>
<dbReference type="KEGG" id="vcr:VC395_2713"/>
<feature type="domain" description="Sulfatase N-terminal" evidence="2">
    <location>
        <begin position="262"/>
        <end position="537"/>
    </location>
</feature>
<gene>
    <name evidence="4" type="ordered locus">VC0395_A2178</name>
</gene>
<evidence type="ECO:0000313" key="5">
    <source>
        <dbReference type="Proteomes" id="UP000000249"/>
    </source>
</evidence>
<feature type="domain" description="Inner membrane protein YejM N-terminal" evidence="3">
    <location>
        <begin position="16"/>
        <end position="254"/>
    </location>
</feature>
<feature type="transmembrane region" description="Helical" evidence="1">
    <location>
        <begin position="64"/>
        <end position="85"/>
    </location>
</feature>
<keyword evidence="1" id="KW-0812">Transmembrane</keyword>
<name>A0A0H3AJU3_VIBC3</name>
<dbReference type="Pfam" id="PF00884">
    <property type="entry name" value="Sulfatase"/>
    <property type="match status" value="1"/>
</dbReference>
<keyword evidence="1" id="KW-0472">Membrane</keyword>
<dbReference type="Proteomes" id="UP000000249">
    <property type="component" value="Chromosome 1"/>
</dbReference>
<dbReference type="Pfam" id="PF11893">
    <property type="entry name" value="DUF3413"/>
    <property type="match status" value="1"/>
</dbReference>
<dbReference type="InterPro" id="IPR017850">
    <property type="entry name" value="Alkaline_phosphatase_core_sf"/>
</dbReference>
<protein>
    <recommendedName>
        <fullName evidence="6">Inner membrane protein</fullName>
    </recommendedName>
</protein>
<dbReference type="Gene3D" id="3.40.720.10">
    <property type="entry name" value="Alkaline Phosphatase, subunit A"/>
    <property type="match status" value="1"/>
</dbReference>
<dbReference type="OrthoDB" id="9803751at2"/>
<dbReference type="InterPro" id="IPR024588">
    <property type="entry name" value="YejM_N"/>
</dbReference>
<evidence type="ECO:0000259" key="3">
    <source>
        <dbReference type="Pfam" id="PF11893"/>
    </source>
</evidence>
<sequence length="622" mass="71925">MLSNQSHLLRGFHMLLMIKKNIEWLFSHFILNAVLLAVLGLPYLQWMEVSSSNRVAYAYLSATQFGWFGLFAFAITLVSLALVWLPSRLLHGVVFVASWAVSILLMVDIEVYQQYRFHLSGFVWDLLLHGGQQVISVSWYTLAMAGFIVFVVGFAQWLIMKLAQRIQHSRGVRWVSAVWLLSLLSSQFIHAWKDATYDSEIPSYSYHWPLYYPLTAKRFFDQLGVVDAQSARRQQVDFHAPTSSTLNYPLRPLHIEPPAERPNILLIGIDAWRFDDANRDVTPNIAHFGQQATRFTHHLSGGNSTQAGLFSLFYGLPATYWEEFQTSQTRPLLMQTLADLNYQFAIYGSAPLNSPPFDRTIFSKIAQLRTVTPGENSPQRDERITEDFLHFLEQRDRSKPYFGFLFYDSAHAADFPSSMTPPFTPYWERVDHIKLNNDFDPEPYHNRYRNALYYADSLIGKVLEQLQARDELRNTIVIITSDHGEEFNDNRQNYWGHGSNYSMAQIHVPLYIYIPDKEGSVLTHKTTHLDIAPMLMQEVLGVQNPLNEFALGYPLWQESPQREWTIIGSYFNYALVSDKEMLVSYPTGRVETLNSELAPEKERQISTQQIMQALEEMRQFLR</sequence>
<feature type="transmembrane region" description="Helical" evidence="1">
    <location>
        <begin position="171"/>
        <end position="192"/>
    </location>
</feature>
<reference evidence="4 5" key="1">
    <citation type="submission" date="2007-03" db="EMBL/GenBank/DDBJ databases">
        <authorList>
            <person name="Heidelberg J."/>
        </authorList>
    </citation>
    <scope>NUCLEOTIDE SEQUENCE [LARGE SCALE GENOMIC DNA]</scope>
    <source>
        <strain evidence="5">ATCC 39541 / Classical Ogawa 395 / O395</strain>
    </source>
</reference>
<dbReference type="SUPFAM" id="SSF53649">
    <property type="entry name" value="Alkaline phosphatase-like"/>
    <property type="match status" value="1"/>
</dbReference>
<dbReference type="PANTHER" id="PTHR43751:SF3">
    <property type="entry name" value="SULFATASE N-TERMINAL DOMAIN-CONTAINING PROTEIN"/>
    <property type="match status" value="1"/>
</dbReference>
<dbReference type="EMBL" id="CP000627">
    <property type="protein sequence ID" value="ABQ20825.1"/>
    <property type="molecule type" value="Genomic_DNA"/>
</dbReference>
<feature type="transmembrane region" description="Helical" evidence="1">
    <location>
        <begin position="21"/>
        <end position="44"/>
    </location>
</feature>
<evidence type="ECO:0000259" key="2">
    <source>
        <dbReference type="Pfam" id="PF00884"/>
    </source>
</evidence>
<dbReference type="AlphaFoldDB" id="A0A0H3AJU3"/>
<dbReference type="FunFam" id="3.40.720.10:FF:000076">
    <property type="entry name" value="Phosphoglycerol transferase MdoB-like protein, alkaline phosphatase superfamily"/>
    <property type="match status" value="1"/>
</dbReference>